<feature type="domain" description="DUF1549" evidence="1">
    <location>
        <begin position="167"/>
        <end position="373"/>
    </location>
</feature>
<evidence type="ECO:0000313" key="4">
    <source>
        <dbReference type="EMBL" id="MFC4095087.1"/>
    </source>
</evidence>
<name>A0ABV8JJU6_9FLAO</name>
<dbReference type="PANTHER" id="PTHR35889">
    <property type="entry name" value="CYCLOINULO-OLIGOSACCHARIDE FRUCTANOTRANSFERASE-RELATED"/>
    <property type="match status" value="1"/>
</dbReference>
<dbReference type="InterPro" id="IPR011429">
    <property type="entry name" value="Cyt_c_Planctomycete-type"/>
</dbReference>
<evidence type="ECO:0000313" key="5">
    <source>
        <dbReference type="Proteomes" id="UP001595814"/>
    </source>
</evidence>
<keyword evidence="5" id="KW-1185">Reference proteome</keyword>
<dbReference type="Pfam" id="PF07635">
    <property type="entry name" value="PSCyt1"/>
    <property type="match status" value="1"/>
</dbReference>
<proteinExistence type="predicted"/>
<dbReference type="InterPro" id="IPR011444">
    <property type="entry name" value="DUF1549"/>
</dbReference>
<dbReference type="Pfam" id="PF07583">
    <property type="entry name" value="PSCyt2"/>
    <property type="match status" value="1"/>
</dbReference>
<protein>
    <submittedName>
        <fullName evidence="4">PSD1 and planctomycete cytochrome C domain-containing protein</fullName>
    </submittedName>
</protein>
<evidence type="ECO:0000259" key="2">
    <source>
        <dbReference type="Pfam" id="PF07587"/>
    </source>
</evidence>
<reference evidence="5" key="1">
    <citation type="journal article" date="2019" name="Int. J. Syst. Evol. Microbiol.">
        <title>The Global Catalogue of Microorganisms (GCM) 10K type strain sequencing project: providing services to taxonomists for standard genome sequencing and annotation.</title>
        <authorList>
            <consortium name="The Broad Institute Genomics Platform"/>
            <consortium name="The Broad Institute Genome Sequencing Center for Infectious Disease"/>
            <person name="Wu L."/>
            <person name="Ma J."/>
        </authorList>
    </citation>
    <scope>NUCLEOTIDE SEQUENCE [LARGE SCALE GENOMIC DNA]</scope>
    <source>
        <strain evidence="5">CECT 7477</strain>
    </source>
</reference>
<evidence type="ECO:0000259" key="1">
    <source>
        <dbReference type="Pfam" id="PF07583"/>
    </source>
</evidence>
<dbReference type="InterPro" id="IPR022655">
    <property type="entry name" value="DUF1553"/>
</dbReference>
<feature type="domain" description="DUF1553" evidence="2">
    <location>
        <begin position="464"/>
        <end position="725"/>
    </location>
</feature>
<feature type="domain" description="Cytochrome C Planctomycete-type" evidence="3">
    <location>
        <begin position="56"/>
        <end position="118"/>
    </location>
</feature>
<dbReference type="EMBL" id="JBHSAW010000004">
    <property type="protein sequence ID" value="MFC4095087.1"/>
    <property type="molecule type" value="Genomic_DNA"/>
</dbReference>
<comment type="caution">
    <text evidence="4">The sequence shown here is derived from an EMBL/GenBank/DDBJ whole genome shotgun (WGS) entry which is preliminary data.</text>
</comment>
<organism evidence="4 5">
    <name type="scientific">Euzebyella saccharophila</name>
    <dbReference type="NCBI Taxonomy" id="679664"/>
    <lineage>
        <taxon>Bacteria</taxon>
        <taxon>Pseudomonadati</taxon>
        <taxon>Bacteroidota</taxon>
        <taxon>Flavobacteriia</taxon>
        <taxon>Flavobacteriales</taxon>
        <taxon>Flavobacteriaceae</taxon>
        <taxon>Euzebyella</taxon>
    </lineage>
</organism>
<dbReference type="Pfam" id="PF07587">
    <property type="entry name" value="PSD1"/>
    <property type="match status" value="1"/>
</dbReference>
<evidence type="ECO:0000259" key="3">
    <source>
        <dbReference type="Pfam" id="PF07635"/>
    </source>
</evidence>
<dbReference type="Proteomes" id="UP001595814">
    <property type="component" value="Unassembled WGS sequence"/>
</dbReference>
<dbReference type="RefSeq" id="WP_192461191.1">
    <property type="nucleotide sequence ID" value="NZ_JACYFJ010000001.1"/>
</dbReference>
<gene>
    <name evidence="4" type="ORF">ACFOUT_04330</name>
</gene>
<accession>A0ABV8JJU6</accession>
<dbReference type="PANTHER" id="PTHR35889:SF3">
    <property type="entry name" value="F-BOX DOMAIN-CONTAINING PROTEIN"/>
    <property type="match status" value="1"/>
</dbReference>
<sequence>MKLKFTLPLIFLLLIVVLYGYVDGWFSPKPKEYASLKIPEVVDYNFHIKPILSDNCYTCHGPDANKRKAGLRLDIEETAFKELSESSGYALVKGKPHKSKVYEVIVSDDPKIIMPPADSKLSLSTYEKDLIKKWIEQGAEFEKHWAYIVPEKEELPQSEISDWGNNEIDAFVLEKLEEKELQPSEKASDEILIRRISLDVTGLPPSPEMVDKLLIDTSEERIEKVIDAFLDSPAYGERMTQSWLDVARYADSHGYQDDSYRTMWPWRDWVIHAFNSNLPYEDFLTWQIAGDLLPNATKEQVLATAFNRNHPITQEGGVIQEEYRVNYVLDRTNTLGKGILGLTLECARCHDHKYDAISQKDYFQFYAFFNQVEEKGLQMDAVQAKNQEFFADPPFIEVSAKDTLDVLSFINMHKTEKLNVMVMNDSAPKTTYVLNRGEYDQPTDSVYPGTPSNIFPFSGDLPKNRLGLAQWLTDTKNPLTARVFVNRIWGMLFGKGLVETAEDFGVQGSLPTHPELLDWLAVDFMENGWDVKYLLKKIMLSATYQQKSELTPELKKADPENIWLARAERFRMSGEMIRDYVLATSGLLNREIGGPSVRPYQPEGLWEETNAGGNRGVLTKYIPDEGDDLYRRSLYTFWKRTLPPPSMTIFDAPNRDFSEVRRQKTNTPLQALVLQNDVQILEAARVMAEKMVSENPDDKDYVSKVFKRILVRSPKKEELLTLTAYYHDALKTYSENIGEAEKLVAVGDFEKLDVNPSKTAALMLTAQVIYNLDETITKE</sequence>